<organism evidence="2 3">
    <name type="scientific">Citricoccus parietis</name>
    <dbReference type="NCBI Taxonomy" id="592307"/>
    <lineage>
        <taxon>Bacteria</taxon>
        <taxon>Bacillati</taxon>
        <taxon>Actinomycetota</taxon>
        <taxon>Actinomycetes</taxon>
        <taxon>Micrococcales</taxon>
        <taxon>Micrococcaceae</taxon>
        <taxon>Citricoccus</taxon>
    </lineage>
</organism>
<name>A0ABV5G9U4_9MICC</name>
<reference evidence="2 3" key="1">
    <citation type="submission" date="2024-09" db="EMBL/GenBank/DDBJ databases">
        <authorList>
            <person name="Sun Q."/>
            <person name="Mori K."/>
        </authorList>
    </citation>
    <scope>NUCLEOTIDE SEQUENCE [LARGE SCALE GENOMIC DNA]</scope>
    <source>
        <strain evidence="2 3">CCM 7609</strain>
    </source>
</reference>
<evidence type="ECO:0000313" key="1">
    <source>
        <dbReference type="EMBL" id="MFB9075246.1"/>
    </source>
</evidence>
<dbReference type="EMBL" id="JBHMFI010000023">
    <property type="protein sequence ID" value="MFB9075246.1"/>
    <property type="molecule type" value="Genomic_DNA"/>
</dbReference>
<comment type="caution">
    <text evidence="2">The sequence shown here is derived from an EMBL/GenBank/DDBJ whole genome shotgun (WGS) entry which is preliminary data.</text>
</comment>
<dbReference type="EMBL" id="JBHMFI010000023">
    <property type="protein sequence ID" value="MFB9075706.1"/>
    <property type="molecule type" value="Genomic_DNA"/>
</dbReference>
<evidence type="ECO:0000313" key="2">
    <source>
        <dbReference type="EMBL" id="MFB9075706.1"/>
    </source>
</evidence>
<sequence>MAPRPASLITAQCCVDNVTVSRGDPRAFLVPARYLSPGTRATAR</sequence>
<keyword evidence="3" id="KW-1185">Reference proteome</keyword>
<accession>A0ABV5G9U4</accession>
<gene>
    <name evidence="1" type="ORF">ACFFX0_30370</name>
    <name evidence="2" type="ORF">ACFFX0_32895</name>
</gene>
<evidence type="ECO:0000313" key="3">
    <source>
        <dbReference type="Proteomes" id="UP001589575"/>
    </source>
</evidence>
<protein>
    <submittedName>
        <fullName evidence="2">Uncharacterized protein</fullName>
    </submittedName>
</protein>
<proteinExistence type="predicted"/>
<dbReference type="Proteomes" id="UP001589575">
    <property type="component" value="Unassembled WGS sequence"/>
</dbReference>